<feature type="domain" description="Glycosyltransferase 2-like" evidence="8">
    <location>
        <begin position="23"/>
        <end position="184"/>
    </location>
</feature>
<dbReference type="Pfam" id="PF00535">
    <property type="entry name" value="Glycos_transf_2"/>
    <property type="match status" value="1"/>
</dbReference>
<comment type="caution">
    <text evidence="9">The sequence shown here is derived from an EMBL/GenBank/DDBJ whole genome shotgun (WGS) entry which is preliminary data.</text>
</comment>
<evidence type="ECO:0000256" key="5">
    <source>
        <dbReference type="ARBA" id="ARBA00022989"/>
    </source>
</evidence>
<feature type="transmembrane region" description="Helical" evidence="7">
    <location>
        <begin position="250"/>
        <end position="268"/>
    </location>
</feature>
<evidence type="ECO:0000256" key="1">
    <source>
        <dbReference type="ARBA" id="ARBA00004141"/>
    </source>
</evidence>
<evidence type="ECO:0000256" key="6">
    <source>
        <dbReference type="ARBA" id="ARBA00023136"/>
    </source>
</evidence>
<dbReference type="AlphaFoldDB" id="A0A918XW96"/>
<dbReference type="InterPro" id="IPR029044">
    <property type="entry name" value="Nucleotide-diphossugar_trans"/>
</dbReference>
<comment type="subcellular location">
    <subcellularLocation>
        <location evidence="1">Membrane</location>
        <topology evidence="1">Multi-pass membrane protein</topology>
    </subcellularLocation>
</comment>
<reference evidence="9" key="2">
    <citation type="submission" date="2020-09" db="EMBL/GenBank/DDBJ databases">
        <authorList>
            <person name="Sun Q."/>
            <person name="Kim S."/>
        </authorList>
    </citation>
    <scope>NUCLEOTIDE SEQUENCE</scope>
    <source>
        <strain evidence="9">KCTC 42651</strain>
    </source>
</reference>
<dbReference type="InterPro" id="IPR050256">
    <property type="entry name" value="Glycosyltransferase_2"/>
</dbReference>
<dbReference type="Proteomes" id="UP000630353">
    <property type="component" value="Unassembled WGS sequence"/>
</dbReference>
<dbReference type="SUPFAM" id="SSF53448">
    <property type="entry name" value="Nucleotide-diphospho-sugar transferases"/>
    <property type="match status" value="1"/>
</dbReference>
<evidence type="ECO:0000256" key="4">
    <source>
        <dbReference type="ARBA" id="ARBA00022692"/>
    </source>
</evidence>
<reference evidence="9" key="1">
    <citation type="journal article" date="2014" name="Int. J. Syst. Evol. Microbiol.">
        <title>Complete genome sequence of Corynebacterium casei LMG S-19264T (=DSM 44701T), isolated from a smear-ripened cheese.</title>
        <authorList>
            <consortium name="US DOE Joint Genome Institute (JGI-PGF)"/>
            <person name="Walter F."/>
            <person name="Albersmeier A."/>
            <person name="Kalinowski J."/>
            <person name="Ruckert C."/>
        </authorList>
    </citation>
    <scope>NUCLEOTIDE SEQUENCE</scope>
    <source>
        <strain evidence="9">KCTC 42651</strain>
    </source>
</reference>
<dbReference type="Gene3D" id="3.90.550.10">
    <property type="entry name" value="Spore Coat Polysaccharide Biosynthesis Protein SpsA, Chain A"/>
    <property type="match status" value="1"/>
</dbReference>
<name>A0A918XW96_9PROT</name>
<organism evidence="9 10">
    <name type="scientific">Thalassobaculum fulvum</name>
    <dbReference type="NCBI Taxonomy" id="1633335"/>
    <lineage>
        <taxon>Bacteria</taxon>
        <taxon>Pseudomonadati</taxon>
        <taxon>Pseudomonadota</taxon>
        <taxon>Alphaproteobacteria</taxon>
        <taxon>Rhodospirillales</taxon>
        <taxon>Thalassobaculaceae</taxon>
        <taxon>Thalassobaculum</taxon>
    </lineage>
</organism>
<keyword evidence="4 7" id="KW-0812">Transmembrane</keyword>
<protein>
    <submittedName>
        <fullName evidence="9">Glycosyl transferase family 2</fullName>
    </submittedName>
</protein>
<sequence length="341" mass="37800">MDTLSDTLRASGAAAGPEKSGLSVVVPAFNEADNLDPLIARLVAALERIGLPFEILLVDDCSADDTWLRLAELNRGDPRIKGLRFSRNFGKEIALAAGLRHATGAAVVLMDADLQHPPELIGTFVEEWRKGAQIVYGQRDRTGEHPGLRRWLTRRFYRLFEAVGEVKLMRDGGDFALFDRRVVDALNALPERGRFGKGLYAWVGFRRVAVPFVPDRRHAGHTRWSFWRLWMLALDAVTAFSVLPLRIWSYLGVLVSLVSLAYGAFITLRTLIEGIDVPGYASLMVAVAFFGGVQLITLGVLGEYLGRVFTEVKRRPLYIVDTSVGLDEVVEIGLARGPDRP</sequence>
<gene>
    <name evidence="9" type="ORF">GCM10017083_39900</name>
</gene>
<keyword evidence="5 7" id="KW-1133">Transmembrane helix</keyword>
<dbReference type="InterPro" id="IPR001173">
    <property type="entry name" value="Glyco_trans_2-like"/>
</dbReference>
<dbReference type="GO" id="GO:0016757">
    <property type="term" value="F:glycosyltransferase activity"/>
    <property type="evidence" value="ECO:0007669"/>
    <property type="project" value="UniProtKB-KW"/>
</dbReference>
<dbReference type="GO" id="GO:0005886">
    <property type="term" value="C:plasma membrane"/>
    <property type="evidence" value="ECO:0007669"/>
    <property type="project" value="TreeGrafter"/>
</dbReference>
<evidence type="ECO:0000313" key="10">
    <source>
        <dbReference type="Proteomes" id="UP000630353"/>
    </source>
</evidence>
<feature type="transmembrane region" description="Helical" evidence="7">
    <location>
        <begin position="280"/>
        <end position="305"/>
    </location>
</feature>
<dbReference type="EMBL" id="BMZS01000010">
    <property type="protein sequence ID" value="GHD57878.1"/>
    <property type="molecule type" value="Genomic_DNA"/>
</dbReference>
<keyword evidence="3 9" id="KW-0808">Transferase</keyword>
<dbReference type="PANTHER" id="PTHR48090:SF1">
    <property type="entry name" value="PROPHAGE BACTOPRENOL GLUCOSYL TRANSFERASE HOMOLOG"/>
    <property type="match status" value="1"/>
</dbReference>
<evidence type="ECO:0000256" key="3">
    <source>
        <dbReference type="ARBA" id="ARBA00022679"/>
    </source>
</evidence>
<evidence type="ECO:0000259" key="8">
    <source>
        <dbReference type="Pfam" id="PF00535"/>
    </source>
</evidence>
<keyword evidence="6 7" id="KW-0472">Membrane</keyword>
<accession>A0A918XW96</accession>
<keyword evidence="2" id="KW-0328">Glycosyltransferase</keyword>
<dbReference type="CDD" id="cd04187">
    <property type="entry name" value="DPM1_like_bac"/>
    <property type="match status" value="1"/>
</dbReference>
<evidence type="ECO:0000313" key="9">
    <source>
        <dbReference type="EMBL" id="GHD57878.1"/>
    </source>
</evidence>
<keyword evidence="10" id="KW-1185">Reference proteome</keyword>
<evidence type="ECO:0000256" key="2">
    <source>
        <dbReference type="ARBA" id="ARBA00022676"/>
    </source>
</evidence>
<proteinExistence type="predicted"/>
<dbReference type="PANTHER" id="PTHR48090">
    <property type="entry name" value="UNDECAPRENYL-PHOSPHATE 4-DEOXY-4-FORMAMIDO-L-ARABINOSE TRANSFERASE-RELATED"/>
    <property type="match status" value="1"/>
</dbReference>
<evidence type="ECO:0000256" key="7">
    <source>
        <dbReference type="SAM" id="Phobius"/>
    </source>
</evidence>
<dbReference type="RefSeq" id="WP_189992926.1">
    <property type="nucleotide sequence ID" value="NZ_BMZS01000010.1"/>
</dbReference>